<evidence type="ECO:0008006" key="2">
    <source>
        <dbReference type="Google" id="ProtNLM"/>
    </source>
</evidence>
<dbReference type="NCBIfam" id="NF033572">
    <property type="entry name" value="transpos_ISKra4"/>
    <property type="match status" value="1"/>
</dbReference>
<accession>T1CJF7</accession>
<dbReference type="AlphaFoldDB" id="T1CJF7"/>
<name>T1CJF7_9ZZZZ</name>
<dbReference type="EMBL" id="AUZX01005439">
    <property type="protein sequence ID" value="EQD67890.1"/>
    <property type="molecule type" value="Genomic_DNA"/>
</dbReference>
<reference evidence="1" key="2">
    <citation type="journal article" date="2014" name="ISME J.">
        <title>Microbial stratification in low pH oxic and suboxic macroscopic growths along an acid mine drainage.</title>
        <authorList>
            <person name="Mendez-Garcia C."/>
            <person name="Mesa V."/>
            <person name="Sprenger R.R."/>
            <person name="Richter M."/>
            <person name="Diez M.S."/>
            <person name="Solano J."/>
            <person name="Bargiela R."/>
            <person name="Golyshina O.V."/>
            <person name="Manteca A."/>
            <person name="Ramos J.L."/>
            <person name="Gallego J.R."/>
            <person name="Llorente I."/>
            <person name="Martins Dos Santos V.A."/>
            <person name="Jensen O.N."/>
            <person name="Pelaez A.I."/>
            <person name="Sanchez J."/>
            <person name="Ferrer M."/>
        </authorList>
    </citation>
    <scope>NUCLEOTIDE SEQUENCE</scope>
</reference>
<proteinExistence type="predicted"/>
<reference evidence="1" key="1">
    <citation type="submission" date="2013-08" db="EMBL/GenBank/DDBJ databases">
        <authorList>
            <person name="Mendez C."/>
            <person name="Richter M."/>
            <person name="Ferrer M."/>
            <person name="Sanchez J."/>
        </authorList>
    </citation>
    <scope>NUCLEOTIDE SEQUENCE</scope>
</reference>
<protein>
    <recommendedName>
        <fullName evidence="2">ISKra4 family transposase</fullName>
    </recommendedName>
</protein>
<evidence type="ECO:0000313" key="1">
    <source>
        <dbReference type="EMBL" id="EQD67890.1"/>
    </source>
</evidence>
<gene>
    <name evidence="1" type="ORF">B1A_07546</name>
</gene>
<organism evidence="1">
    <name type="scientific">mine drainage metagenome</name>
    <dbReference type="NCBI Taxonomy" id="410659"/>
    <lineage>
        <taxon>unclassified sequences</taxon>
        <taxon>metagenomes</taxon>
        <taxon>ecological metagenomes</taxon>
    </lineage>
</organism>
<sequence length="412" mass="44873">MWFAARALEQQMNADQHDHAGAHQPCACGQLARFAGRRLRTILCALGELRLQRAYYHCAHCGQGFFPRDRALGVEDSYLSPGVQRMVGVVGAAVSFVEGAGLLRELAGLTVSARQVERDAERLGAQAARFERDDSQPPASAAASTMYLGQDGTGVPMRPEALRGRVGKQADGSAKTREMKLCTVWTAQDRDADGRPTRDPGSVSYTAAIESAETQPTAHTLSPFAQRVEREARRSGFTAASRQVVIGDGAAWLWNIASECFPHAIQILDKFHAKEHVHEVAKAVFGAGTDLAQQWAQQRCEEMDRGQIQALIAAIAAHATHAERARTCAGYFTIHRQRMNYPTFETMGLCVGSGVVEAGCKTAIGVRMKHAGMHWTEPGANAIAALRCCRLSRRYEDFWAWRAAQANPNAAA</sequence>
<comment type="caution">
    <text evidence="1">The sequence shown here is derived from an EMBL/GenBank/DDBJ whole genome shotgun (WGS) entry which is preliminary data.</text>
</comment>